<reference evidence="2 3" key="1">
    <citation type="journal article" date="2018" name="Sci. Rep.">
        <title>Comparative genomics provides insights into the lifestyle and reveals functional heterogeneity of dark septate endophytic fungi.</title>
        <authorList>
            <person name="Knapp D.G."/>
            <person name="Nemeth J.B."/>
            <person name="Barry K."/>
            <person name="Hainaut M."/>
            <person name="Henrissat B."/>
            <person name="Johnson J."/>
            <person name="Kuo A."/>
            <person name="Lim J.H.P."/>
            <person name="Lipzen A."/>
            <person name="Nolan M."/>
            <person name="Ohm R.A."/>
            <person name="Tamas L."/>
            <person name="Grigoriev I.V."/>
            <person name="Spatafora J.W."/>
            <person name="Nagy L.G."/>
            <person name="Kovacs G.M."/>
        </authorList>
    </citation>
    <scope>NUCLEOTIDE SEQUENCE [LARGE SCALE GENOMIC DNA]</scope>
    <source>
        <strain evidence="2 3">DSE2036</strain>
    </source>
</reference>
<feature type="region of interest" description="Disordered" evidence="1">
    <location>
        <begin position="281"/>
        <end position="303"/>
    </location>
</feature>
<dbReference type="Proteomes" id="UP000244855">
    <property type="component" value="Unassembled WGS sequence"/>
</dbReference>
<keyword evidence="3" id="KW-1185">Reference proteome</keyword>
<evidence type="ECO:0000313" key="2">
    <source>
        <dbReference type="EMBL" id="PVH93729.1"/>
    </source>
</evidence>
<proteinExistence type="predicted"/>
<dbReference type="AlphaFoldDB" id="A0A2V1D977"/>
<name>A0A2V1D977_9PLEO</name>
<organism evidence="2 3">
    <name type="scientific">Periconia macrospinosa</name>
    <dbReference type="NCBI Taxonomy" id="97972"/>
    <lineage>
        <taxon>Eukaryota</taxon>
        <taxon>Fungi</taxon>
        <taxon>Dikarya</taxon>
        <taxon>Ascomycota</taxon>
        <taxon>Pezizomycotina</taxon>
        <taxon>Dothideomycetes</taxon>
        <taxon>Pleosporomycetidae</taxon>
        <taxon>Pleosporales</taxon>
        <taxon>Massarineae</taxon>
        <taxon>Periconiaceae</taxon>
        <taxon>Periconia</taxon>
    </lineage>
</organism>
<accession>A0A2V1D977</accession>
<evidence type="ECO:0000313" key="3">
    <source>
        <dbReference type="Proteomes" id="UP000244855"/>
    </source>
</evidence>
<protein>
    <submittedName>
        <fullName evidence="2">Uncharacterized protein</fullName>
    </submittedName>
</protein>
<evidence type="ECO:0000256" key="1">
    <source>
        <dbReference type="SAM" id="MobiDB-lite"/>
    </source>
</evidence>
<gene>
    <name evidence="2" type="ORF">DM02DRAFT_215736</name>
</gene>
<sequence length="303" mass="33543">MVVHGLLPKPLSANDVVVGQLLSHPLHPDRDCFYSDTAHEDVDSLNDTHIKTRYKDLFSVDAEGRFMAAYGAKFDLGKVYRQPNLLRVTAEQIIQRECQQPVQAFQFVCNDVESQKWIYNLVKDKQTDTFYMVVGTTELHKAIFKRARLQDAGASTRLSETAIENNARVPRAIARQSSSLGGIGHEPHVSGVFGMDVRRCIARITTAAEPHQLSDIGYSWLYYDVAGTPNKEQLAIGMGDALKADELRLMLDLSEEDVQTNLDAISQLSLDALSAAASPMLRPSSPALRGRSPSPHPLLKARS</sequence>
<dbReference type="EMBL" id="KZ805572">
    <property type="protein sequence ID" value="PVH93729.1"/>
    <property type="molecule type" value="Genomic_DNA"/>
</dbReference>
<dbReference type="OrthoDB" id="2408430at2759"/>